<reference evidence="1 2" key="1">
    <citation type="submission" date="2024-07" db="EMBL/GenBank/DDBJ databases">
        <title>Section-level genome sequencing and comparative genomics of Aspergillus sections Usti and Cavernicolus.</title>
        <authorList>
            <consortium name="Lawrence Berkeley National Laboratory"/>
            <person name="Nybo J.L."/>
            <person name="Vesth T.C."/>
            <person name="Theobald S."/>
            <person name="Frisvad J.C."/>
            <person name="Larsen T.O."/>
            <person name="Kjaerboelling I."/>
            <person name="Rothschild-Mancinelli K."/>
            <person name="Lyhne E.K."/>
            <person name="Kogle M.E."/>
            <person name="Barry K."/>
            <person name="Clum A."/>
            <person name="Na H."/>
            <person name="Ledsgaard L."/>
            <person name="Lin J."/>
            <person name="Lipzen A."/>
            <person name="Kuo A."/>
            <person name="Riley R."/>
            <person name="Mondo S."/>
            <person name="Labutti K."/>
            <person name="Haridas S."/>
            <person name="Pangalinan J."/>
            <person name="Salamov A.A."/>
            <person name="Simmons B.A."/>
            <person name="Magnuson J.K."/>
            <person name="Chen J."/>
            <person name="Drula E."/>
            <person name="Henrissat B."/>
            <person name="Wiebenga A."/>
            <person name="Lubbers R.J."/>
            <person name="Gomes A.C."/>
            <person name="Makela M.R."/>
            <person name="Stajich J."/>
            <person name="Grigoriev I.V."/>
            <person name="Mortensen U.H."/>
            <person name="De Vries R.P."/>
            <person name="Baker S.E."/>
            <person name="Andersen M.R."/>
        </authorList>
    </citation>
    <scope>NUCLEOTIDE SEQUENCE [LARGE SCALE GENOMIC DNA]</scope>
    <source>
        <strain evidence="1 2">CBS 123904</strain>
    </source>
</reference>
<gene>
    <name evidence="1" type="ORF">BJY01DRAFT_105605</name>
</gene>
<dbReference type="Proteomes" id="UP001610446">
    <property type="component" value="Unassembled WGS sequence"/>
</dbReference>
<protein>
    <submittedName>
        <fullName evidence="1">Uncharacterized protein</fullName>
    </submittedName>
</protein>
<evidence type="ECO:0000313" key="1">
    <source>
        <dbReference type="EMBL" id="KAL2831927.1"/>
    </source>
</evidence>
<keyword evidence="2" id="KW-1185">Reference proteome</keyword>
<dbReference type="EMBL" id="JBFXLU010000272">
    <property type="protein sequence ID" value="KAL2831927.1"/>
    <property type="molecule type" value="Genomic_DNA"/>
</dbReference>
<proteinExistence type="predicted"/>
<comment type="caution">
    <text evidence="1">The sequence shown here is derived from an EMBL/GenBank/DDBJ whole genome shotgun (WGS) entry which is preliminary data.</text>
</comment>
<evidence type="ECO:0000313" key="2">
    <source>
        <dbReference type="Proteomes" id="UP001610446"/>
    </source>
</evidence>
<organism evidence="1 2">
    <name type="scientific">Aspergillus pseudoustus</name>
    <dbReference type="NCBI Taxonomy" id="1810923"/>
    <lineage>
        <taxon>Eukaryota</taxon>
        <taxon>Fungi</taxon>
        <taxon>Dikarya</taxon>
        <taxon>Ascomycota</taxon>
        <taxon>Pezizomycotina</taxon>
        <taxon>Eurotiomycetes</taxon>
        <taxon>Eurotiomycetidae</taxon>
        <taxon>Eurotiales</taxon>
        <taxon>Aspergillaceae</taxon>
        <taxon>Aspergillus</taxon>
        <taxon>Aspergillus subgen. Nidulantes</taxon>
    </lineage>
</organism>
<sequence>MILNTSRCNAMATYLSHALMRVPDYYQRQESRKGQYFGQVRIRIRPFGGPAALCQREYGSMRP</sequence>
<accession>A0ABR4IYI9</accession>
<name>A0ABR4IYI9_9EURO</name>